<protein>
    <submittedName>
        <fullName evidence="1">Uncharacterized protein</fullName>
    </submittedName>
</protein>
<dbReference type="EMBL" id="JACHFA010000001">
    <property type="protein sequence ID" value="MBB6031171.1"/>
    <property type="molecule type" value="Genomic_DNA"/>
</dbReference>
<name>A0ABR6P538_9SPIR</name>
<organism evidence="1 2">
    <name type="scientific">Borreliella spielmanii</name>
    <dbReference type="NCBI Taxonomy" id="88916"/>
    <lineage>
        <taxon>Bacteria</taxon>
        <taxon>Pseudomonadati</taxon>
        <taxon>Spirochaetota</taxon>
        <taxon>Spirochaetia</taxon>
        <taxon>Spirochaetales</taxon>
        <taxon>Borreliaceae</taxon>
        <taxon>Borreliella</taxon>
    </lineage>
</organism>
<accession>A0ABR6P538</accession>
<gene>
    <name evidence="1" type="ORF">HNR35_000135</name>
</gene>
<comment type="caution">
    <text evidence="1">The sequence shown here is derived from an EMBL/GenBank/DDBJ whole genome shotgun (WGS) entry which is preliminary data.</text>
</comment>
<evidence type="ECO:0000313" key="2">
    <source>
        <dbReference type="Proteomes" id="UP000566276"/>
    </source>
</evidence>
<evidence type="ECO:0000313" key="1">
    <source>
        <dbReference type="EMBL" id="MBB6031171.1"/>
    </source>
</evidence>
<keyword evidence="2" id="KW-1185">Reference proteome</keyword>
<dbReference type="RefSeq" id="WP_006433711.1">
    <property type="nucleotide sequence ID" value="NZ_CP124042.1"/>
</dbReference>
<sequence length="592" mass="70038">MSANNNNVYNAIGQLSKETKNRLMNDIRKSLGLKSSEFVLPNCSSEPDVDSQLEKFLSGRLMEESFLMRMWLTILNFFQKDKSKEDIYKSYVIKNIENQINEMCKHPVIDFKKECLYFGFVEMFFSVCRYSMELKEFFKKLEKGGIVVEQTILELIQNKVLHSKKNLEDFLDEDEYELFLKKEKTQNDLEESLKVKINEYINSISFNTYKTVSDMFEFYYVFNSLAFFPYKSFFSFFNVDFLDDVENISIVDLDLEVGFGVSFSSVSKYLNYFFDILYTLKDIEIDVDIVKSIISNYFLISDDISNSEIISREDHLSRVEYVLKNVLSVVSKIVGLSRTLPYLDVFRVYCKNPVASPKKYVPFFDVKNFYESILFLNVMGQAVKRHDSSLKVLVVKEIKRLVRDPGVILNLKGEIFNELNLGHYSFKKLYFLNYFFKNIYDIRMMEVLRTINNVVLINNHDLRNIYVDIENNITILKKEIYNIYFEIDYKNEEFERHKRESKIDDSYRERILKWCLNESVSIDKISNRFVDYFIELKKRCLALLENQNVFIRKSLTVSYKSMANENKKITLADVIGNLLEIINQALFIIKNL</sequence>
<reference evidence="1 2" key="1">
    <citation type="submission" date="2020-08" db="EMBL/GenBank/DDBJ databases">
        <title>Genomic Encyclopedia of Type Strains, Phase IV (KMG-IV): sequencing the most valuable type-strain genomes for metagenomic binning, comparative biology and taxonomic classification.</title>
        <authorList>
            <person name="Goeker M."/>
        </authorList>
    </citation>
    <scope>NUCLEOTIDE SEQUENCE [LARGE SCALE GENOMIC DNA]</scope>
    <source>
        <strain evidence="1 2">DSM 16813</strain>
    </source>
</reference>
<proteinExistence type="predicted"/>
<dbReference type="Proteomes" id="UP000566276">
    <property type="component" value="Unassembled WGS sequence"/>
</dbReference>